<reference evidence="2" key="1">
    <citation type="journal article" date="2020" name="Nat. Commun.">
        <title>Large-scale genome sequencing of mycorrhizal fungi provides insights into the early evolution of symbiotic traits.</title>
        <authorList>
            <person name="Miyauchi S."/>
            <person name="Kiss E."/>
            <person name="Kuo A."/>
            <person name="Drula E."/>
            <person name="Kohler A."/>
            <person name="Sanchez-Garcia M."/>
            <person name="Morin E."/>
            <person name="Andreopoulos B."/>
            <person name="Barry K.W."/>
            <person name="Bonito G."/>
            <person name="Buee M."/>
            <person name="Carver A."/>
            <person name="Chen C."/>
            <person name="Cichocki N."/>
            <person name="Clum A."/>
            <person name="Culley D."/>
            <person name="Crous P.W."/>
            <person name="Fauchery L."/>
            <person name="Girlanda M."/>
            <person name="Hayes R.D."/>
            <person name="Keri Z."/>
            <person name="LaButti K."/>
            <person name="Lipzen A."/>
            <person name="Lombard V."/>
            <person name="Magnuson J."/>
            <person name="Maillard F."/>
            <person name="Murat C."/>
            <person name="Nolan M."/>
            <person name="Ohm R.A."/>
            <person name="Pangilinan J."/>
            <person name="Pereira M.F."/>
            <person name="Perotto S."/>
            <person name="Peter M."/>
            <person name="Pfister S."/>
            <person name="Riley R."/>
            <person name="Sitrit Y."/>
            <person name="Stielow J.B."/>
            <person name="Szollosi G."/>
            <person name="Zifcakova L."/>
            <person name="Stursova M."/>
            <person name="Spatafora J.W."/>
            <person name="Tedersoo L."/>
            <person name="Vaario L.M."/>
            <person name="Yamada A."/>
            <person name="Yan M."/>
            <person name="Wang P."/>
            <person name="Xu J."/>
            <person name="Bruns T."/>
            <person name="Baldrian P."/>
            <person name="Vilgalys R."/>
            <person name="Dunand C."/>
            <person name="Henrissat B."/>
            <person name="Grigoriev I.V."/>
            <person name="Hibbett D."/>
            <person name="Nagy L.G."/>
            <person name="Martin F.M."/>
        </authorList>
    </citation>
    <scope>NUCLEOTIDE SEQUENCE</scope>
    <source>
        <strain evidence="2">UH-Tt-Lm1</strain>
    </source>
</reference>
<evidence type="ECO:0000256" key="1">
    <source>
        <dbReference type="SAM" id="MobiDB-lite"/>
    </source>
</evidence>
<dbReference type="OrthoDB" id="3204502at2759"/>
<accession>A0A9P6HGB4</accession>
<proteinExistence type="predicted"/>
<dbReference type="AlphaFoldDB" id="A0A9P6HGB4"/>
<dbReference type="Proteomes" id="UP000736335">
    <property type="component" value="Unassembled WGS sequence"/>
</dbReference>
<evidence type="ECO:0000313" key="3">
    <source>
        <dbReference type="Proteomes" id="UP000736335"/>
    </source>
</evidence>
<dbReference type="EMBL" id="WIUZ02000005">
    <property type="protein sequence ID" value="KAF9786701.1"/>
    <property type="molecule type" value="Genomic_DNA"/>
</dbReference>
<reference evidence="2" key="2">
    <citation type="submission" date="2020-11" db="EMBL/GenBank/DDBJ databases">
        <authorList>
            <consortium name="DOE Joint Genome Institute"/>
            <person name="Kuo A."/>
            <person name="Miyauchi S."/>
            <person name="Kiss E."/>
            <person name="Drula E."/>
            <person name="Kohler A."/>
            <person name="Sanchez-Garcia M."/>
            <person name="Andreopoulos B."/>
            <person name="Barry K.W."/>
            <person name="Bonito G."/>
            <person name="Buee M."/>
            <person name="Carver A."/>
            <person name="Chen C."/>
            <person name="Cichocki N."/>
            <person name="Clum A."/>
            <person name="Culley D."/>
            <person name="Crous P.W."/>
            <person name="Fauchery L."/>
            <person name="Girlanda M."/>
            <person name="Hayes R."/>
            <person name="Keri Z."/>
            <person name="Labutti K."/>
            <person name="Lipzen A."/>
            <person name="Lombard V."/>
            <person name="Magnuson J."/>
            <person name="Maillard F."/>
            <person name="Morin E."/>
            <person name="Murat C."/>
            <person name="Nolan M."/>
            <person name="Ohm R."/>
            <person name="Pangilinan J."/>
            <person name="Pereira M."/>
            <person name="Perotto S."/>
            <person name="Peter M."/>
            <person name="Riley R."/>
            <person name="Sitrit Y."/>
            <person name="Stielow B."/>
            <person name="Szollosi G."/>
            <person name="Zifcakova L."/>
            <person name="Stursova M."/>
            <person name="Spatafora J.W."/>
            <person name="Tedersoo L."/>
            <person name="Vaario L.-M."/>
            <person name="Yamada A."/>
            <person name="Yan M."/>
            <person name="Wang P."/>
            <person name="Xu J."/>
            <person name="Bruns T."/>
            <person name="Baldrian P."/>
            <person name="Vilgalys R."/>
            <person name="Henrissat B."/>
            <person name="Grigoriev I.V."/>
            <person name="Hibbett D."/>
            <person name="Nagy L.G."/>
            <person name="Martin F.M."/>
        </authorList>
    </citation>
    <scope>NUCLEOTIDE SEQUENCE</scope>
    <source>
        <strain evidence="2">UH-Tt-Lm1</strain>
    </source>
</reference>
<organism evidence="2 3">
    <name type="scientific">Thelephora terrestris</name>
    <dbReference type="NCBI Taxonomy" id="56493"/>
    <lineage>
        <taxon>Eukaryota</taxon>
        <taxon>Fungi</taxon>
        <taxon>Dikarya</taxon>
        <taxon>Basidiomycota</taxon>
        <taxon>Agaricomycotina</taxon>
        <taxon>Agaricomycetes</taxon>
        <taxon>Thelephorales</taxon>
        <taxon>Thelephoraceae</taxon>
        <taxon>Thelephora</taxon>
    </lineage>
</organism>
<feature type="compositionally biased region" description="Polar residues" evidence="1">
    <location>
        <begin position="14"/>
        <end position="24"/>
    </location>
</feature>
<feature type="region of interest" description="Disordered" evidence="1">
    <location>
        <begin position="1"/>
        <end position="31"/>
    </location>
</feature>
<feature type="compositionally biased region" description="Low complexity" evidence="1">
    <location>
        <begin position="106"/>
        <end position="119"/>
    </location>
</feature>
<gene>
    <name evidence="2" type="ORF">BJ322DRAFT_1051460</name>
</gene>
<keyword evidence="3" id="KW-1185">Reference proteome</keyword>
<evidence type="ECO:0000313" key="2">
    <source>
        <dbReference type="EMBL" id="KAF9786701.1"/>
    </source>
</evidence>
<protein>
    <submittedName>
        <fullName evidence="2">Uncharacterized protein</fullName>
    </submittedName>
</protein>
<feature type="region of interest" description="Disordered" evidence="1">
    <location>
        <begin position="106"/>
        <end position="191"/>
    </location>
</feature>
<name>A0A9P6HGB4_9AGAM</name>
<comment type="caution">
    <text evidence="2">The sequence shown here is derived from an EMBL/GenBank/DDBJ whole genome shotgun (WGS) entry which is preliminary data.</text>
</comment>
<sequence length="215" mass="23724">MLSPSKTPRPILKQTPSSFGSSMRPTRVHFPPSPRLSTFQLTYSPHLYDRSPLVVQPNVCALPGRGERVYVEEDNDNATQDDIIRDSIPLRDGYLPLEHPLESVTYPHSLDYSSSSSNTESDESDSSLSTPPDPTNPGATPLIASHPFDLLGPSLSRRRSDSDMFGFLPHPPNSEKPKRSKRSSRRTYSDTHLLGSTFSETSFSTPAFEGCLGGF</sequence>